<feature type="transmembrane region" description="Helical" evidence="2">
    <location>
        <begin position="735"/>
        <end position="760"/>
    </location>
</feature>
<evidence type="ECO:0000256" key="2">
    <source>
        <dbReference type="SAM" id="Phobius"/>
    </source>
</evidence>
<protein>
    <recommendedName>
        <fullName evidence="5">Pentapeptide repeat-containing protein</fullName>
    </recommendedName>
</protein>
<feature type="transmembrane region" description="Helical" evidence="2">
    <location>
        <begin position="711"/>
        <end position="729"/>
    </location>
</feature>
<evidence type="ECO:0008006" key="5">
    <source>
        <dbReference type="Google" id="ProtNLM"/>
    </source>
</evidence>
<evidence type="ECO:0000256" key="1">
    <source>
        <dbReference type="SAM" id="MobiDB-lite"/>
    </source>
</evidence>
<dbReference type="RefSeq" id="WP_090385205.1">
    <property type="nucleotide sequence ID" value="NZ_FNLC01000005.1"/>
</dbReference>
<reference evidence="4" key="1">
    <citation type="submission" date="2016-10" db="EMBL/GenBank/DDBJ databases">
        <authorList>
            <person name="Varghese N."/>
            <person name="Submissions S."/>
        </authorList>
    </citation>
    <scope>NUCLEOTIDE SEQUENCE [LARGE SCALE GENOMIC DNA]</scope>
    <source>
        <strain evidence="4">DSM 24767</strain>
    </source>
</reference>
<feature type="transmembrane region" description="Helical" evidence="2">
    <location>
        <begin position="681"/>
        <end position="699"/>
    </location>
</feature>
<proteinExistence type="predicted"/>
<keyword evidence="2" id="KW-0812">Transmembrane</keyword>
<gene>
    <name evidence="3" type="ORF">SAMN04489842_3739</name>
</gene>
<feature type="region of interest" description="Disordered" evidence="1">
    <location>
        <begin position="543"/>
        <end position="587"/>
    </location>
</feature>
<dbReference type="AlphaFoldDB" id="A0A1H1IR86"/>
<dbReference type="STRING" id="1095778.SAMN04489842_3739"/>
<dbReference type="EMBL" id="FNLC01000005">
    <property type="protein sequence ID" value="SDR40110.1"/>
    <property type="molecule type" value="Genomic_DNA"/>
</dbReference>
<keyword evidence="4" id="KW-1185">Reference proteome</keyword>
<feature type="compositionally biased region" description="Basic and acidic residues" evidence="1">
    <location>
        <begin position="560"/>
        <end position="570"/>
    </location>
</feature>
<keyword evidence="2" id="KW-0472">Membrane</keyword>
<accession>A0A1H1IR86</accession>
<name>A0A1H1IR86_NATTX</name>
<evidence type="ECO:0000313" key="3">
    <source>
        <dbReference type="EMBL" id="SDR40110.1"/>
    </source>
</evidence>
<dbReference type="OrthoDB" id="199127at2157"/>
<sequence>MTRRCSFVFDREEWHAHHDRRFPLSDEELEDGRWRCPRAAVDGDDCCLFHQRPADRNCSHDEFASAFATAITDDPDPEAFAISASRKTLQRAAKQFIGARIGTLRLSYERLEATDTYPIDLRGATATLLEWNWTQFGERVLLDGATVETLTFDHVRADADVVVRDIEISNRFRMNDATITGDVVCKRATIDGGLSLSDSEVRGAIELKESECESKVAINRVTAGTLTVRNTEIDDDLSVRHATLEGDLECDRNAIGGRLDCNGSDIRGDVTWNGTETGATASFESVTIDGRVECRDATVGGRLTFRQATVAGDVRCDGIHRYGATVSGVAVADDISFIDTRVGGDFQFACDEEADAGPTIGGYCAFTGLAVDGAFRCEPTVGHPVVDLSSSNLADGVVSQPEGNPLVYDFTDATLGSISLRSTPLDHENDGVNPAAFVLFERTTFDGFPFGDYRQAFDDIGWALDVLPDDAERTLAGTPHLESGRAFAAAVDDLHEEAATTEELFEAAQSRAVETAPKLGRLTFTDDLRVLLAAFITGQADDDTGADVAIDGGDGNEPVVADRGDDRNEDAGESGQGDETKPPTPADRLASVVAQQFGERREPSPETRESTYLKAKNGANDVGDNGSAAACFLRERRHGRANYRANISQRTGLERLQAGYRYVASLLFAATAGYGEHPGRVILTSLAVIGLFSGYYTFLGTEALTLEEFGTNLLFSIQSFVTFIVGSPIEDDAITLSISLASSIQGFLGAFLIALFVFSLTRSVNR</sequence>
<keyword evidence="2" id="KW-1133">Transmembrane helix</keyword>
<evidence type="ECO:0000313" key="4">
    <source>
        <dbReference type="Proteomes" id="UP000198848"/>
    </source>
</evidence>
<organism evidence="3 4">
    <name type="scientific">Natronobacterium texcoconense</name>
    <dbReference type="NCBI Taxonomy" id="1095778"/>
    <lineage>
        <taxon>Archaea</taxon>
        <taxon>Methanobacteriati</taxon>
        <taxon>Methanobacteriota</taxon>
        <taxon>Stenosarchaea group</taxon>
        <taxon>Halobacteria</taxon>
        <taxon>Halobacteriales</taxon>
        <taxon>Natrialbaceae</taxon>
        <taxon>Natronobacterium</taxon>
    </lineage>
</organism>
<dbReference type="Proteomes" id="UP000198848">
    <property type="component" value="Unassembled WGS sequence"/>
</dbReference>